<evidence type="ECO:0000256" key="1">
    <source>
        <dbReference type="SAM" id="MobiDB-lite"/>
    </source>
</evidence>
<feature type="compositionally biased region" description="Polar residues" evidence="1">
    <location>
        <begin position="136"/>
        <end position="155"/>
    </location>
</feature>
<dbReference type="InterPro" id="IPR001138">
    <property type="entry name" value="Zn2Cys6_DnaBD"/>
</dbReference>
<dbReference type="SUPFAM" id="SSF57701">
    <property type="entry name" value="Zn2/Cys6 DNA-binding domain"/>
    <property type="match status" value="1"/>
</dbReference>
<dbReference type="InParanoid" id="A0A0C3IX26"/>
<dbReference type="InterPro" id="IPR036864">
    <property type="entry name" value="Zn2-C6_fun-type_DNA-bd_sf"/>
</dbReference>
<feature type="compositionally biased region" description="Polar residues" evidence="1">
    <location>
        <begin position="261"/>
        <end position="275"/>
    </location>
</feature>
<accession>A0A0C3IX26</accession>
<dbReference type="GO" id="GO:0008270">
    <property type="term" value="F:zinc ion binding"/>
    <property type="evidence" value="ECO:0007669"/>
    <property type="project" value="InterPro"/>
</dbReference>
<dbReference type="OrthoDB" id="2678679at2759"/>
<feature type="region of interest" description="Disordered" evidence="1">
    <location>
        <begin position="1"/>
        <end position="26"/>
    </location>
</feature>
<organism evidence="2 3">
    <name type="scientific">Pisolithus tinctorius Marx 270</name>
    <dbReference type="NCBI Taxonomy" id="870435"/>
    <lineage>
        <taxon>Eukaryota</taxon>
        <taxon>Fungi</taxon>
        <taxon>Dikarya</taxon>
        <taxon>Basidiomycota</taxon>
        <taxon>Agaricomycotina</taxon>
        <taxon>Agaricomycetes</taxon>
        <taxon>Agaricomycetidae</taxon>
        <taxon>Boletales</taxon>
        <taxon>Sclerodermatineae</taxon>
        <taxon>Pisolithaceae</taxon>
        <taxon>Pisolithus</taxon>
    </lineage>
</organism>
<sequence>MDVDSDIPDSVRRWHPSVRRPTNPPLPSTYHQAIDPWFIFEIDAEAVKPGRRRPTDAHARSILVVPSRCCYCRSIHQACSRSLPSCARCTQAGRECVPLVMDGYDTLPGPKTGATLTPSIGFGNHNPTRGPRQPPVQAQSQSSDVQNGSDTQGSENGERSLPTISATTKRRLLANQDGETLHKRRKRLPESASVTEDVEMEPTPALLVTNPSSISKLTRSAQQPSNKRRRISKFTAAQPEPPLDAPTLEWSFVKPSRDSSKTAGATQSLRATPTLTHVPPNSPHPSTSPAPLPRAWTKTLPHLLSLFPGLGKTQSGLTWEDCATPIILLGDAKGANDGDTWVDRLSLNLSMYVLFIPLLSSFRFFPPSWPNTQTKQWLPSGSVILIRKCITGRGNSYTSLDQVFLRHHHHCPFQVPSTPYSPMSLRTVSPQAPILLIRGPNSTLTMPNGIAVI</sequence>
<keyword evidence="3" id="KW-1185">Reference proteome</keyword>
<dbReference type="HOGENOM" id="CLU_604272_0_0_1"/>
<dbReference type="GO" id="GO:0000981">
    <property type="term" value="F:DNA-binding transcription factor activity, RNA polymerase II-specific"/>
    <property type="evidence" value="ECO:0007669"/>
    <property type="project" value="InterPro"/>
</dbReference>
<dbReference type="EMBL" id="KN831988">
    <property type="protein sequence ID" value="KIO01348.1"/>
    <property type="molecule type" value="Genomic_DNA"/>
</dbReference>
<feature type="compositionally biased region" description="Polar residues" evidence="1">
    <location>
        <begin position="209"/>
        <end position="225"/>
    </location>
</feature>
<gene>
    <name evidence="2" type="ORF">M404DRAFT_730079</name>
</gene>
<evidence type="ECO:0000313" key="3">
    <source>
        <dbReference type="Proteomes" id="UP000054217"/>
    </source>
</evidence>
<dbReference type="Proteomes" id="UP000054217">
    <property type="component" value="Unassembled WGS sequence"/>
</dbReference>
<reference evidence="3" key="2">
    <citation type="submission" date="2015-01" db="EMBL/GenBank/DDBJ databases">
        <title>Evolutionary Origins and Diversification of the Mycorrhizal Mutualists.</title>
        <authorList>
            <consortium name="DOE Joint Genome Institute"/>
            <consortium name="Mycorrhizal Genomics Consortium"/>
            <person name="Kohler A."/>
            <person name="Kuo A."/>
            <person name="Nagy L.G."/>
            <person name="Floudas D."/>
            <person name="Copeland A."/>
            <person name="Barry K.W."/>
            <person name="Cichocki N."/>
            <person name="Veneault-Fourrey C."/>
            <person name="LaButti K."/>
            <person name="Lindquist E.A."/>
            <person name="Lipzen A."/>
            <person name="Lundell T."/>
            <person name="Morin E."/>
            <person name="Murat C."/>
            <person name="Riley R."/>
            <person name="Ohm R."/>
            <person name="Sun H."/>
            <person name="Tunlid A."/>
            <person name="Henrissat B."/>
            <person name="Grigoriev I.V."/>
            <person name="Hibbett D.S."/>
            <person name="Martin F."/>
        </authorList>
    </citation>
    <scope>NUCLEOTIDE SEQUENCE [LARGE SCALE GENOMIC DNA]</scope>
    <source>
        <strain evidence="3">Marx 270</strain>
    </source>
</reference>
<protein>
    <recommendedName>
        <fullName evidence="4">Zn(2)-C6 fungal-type domain-containing protein</fullName>
    </recommendedName>
</protein>
<name>A0A0C3IX26_PISTI</name>
<evidence type="ECO:0008006" key="4">
    <source>
        <dbReference type="Google" id="ProtNLM"/>
    </source>
</evidence>
<reference evidence="2 3" key="1">
    <citation type="submission" date="2014-04" db="EMBL/GenBank/DDBJ databases">
        <authorList>
            <consortium name="DOE Joint Genome Institute"/>
            <person name="Kuo A."/>
            <person name="Kohler A."/>
            <person name="Costa M.D."/>
            <person name="Nagy L.G."/>
            <person name="Floudas D."/>
            <person name="Copeland A."/>
            <person name="Barry K.W."/>
            <person name="Cichocki N."/>
            <person name="Veneault-Fourrey C."/>
            <person name="LaButti K."/>
            <person name="Lindquist E.A."/>
            <person name="Lipzen A."/>
            <person name="Lundell T."/>
            <person name="Morin E."/>
            <person name="Murat C."/>
            <person name="Sun H."/>
            <person name="Tunlid A."/>
            <person name="Henrissat B."/>
            <person name="Grigoriev I.V."/>
            <person name="Hibbett D.S."/>
            <person name="Martin F."/>
            <person name="Nordberg H.P."/>
            <person name="Cantor M.N."/>
            <person name="Hua S.X."/>
        </authorList>
    </citation>
    <scope>NUCLEOTIDE SEQUENCE [LARGE SCALE GENOMIC DNA]</scope>
    <source>
        <strain evidence="2 3">Marx 270</strain>
    </source>
</reference>
<feature type="region of interest" description="Disordered" evidence="1">
    <location>
        <begin position="110"/>
        <end position="291"/>
    </location>
</feature>
<proteinExistence type="predicted"/>
<evidence type="ECO:0000313" key="2">
    <source>
        <dbReference type="EMBL" id="KIO01348.1"/>
    </source>
</evidence>
<feature type="compositionally biased region" description="Pro residues" evidence="1">
    <location>
        <begin position="280"/>
        <end position="291"/>
    </location>
</feature>
<dbReference type="CDD" id="cd00067">
    <property type="entry name" value="GAL4"/>
    <property type="match status" value="1"/>
</dbReference>
<dbReference type="AlphaFoldDB" id="A0A0C3IX26"/>